<keyword evidence="3" id="KW-1185">Reference proteome</keyword>
<name>A0ABX1YVN4_9BACL</name>
<dbReference type="EMBL" id="WHOB01000097">
    <property type="protein sequence ID" value="NOU83911.1"/>
    <property type="molecule type" value="Genomic_DNA"/>
</dbReference>
<dbReference type="Proteomes" id="UP000596857">
    <property type="component" value="Unassembled WGS sequence"/>
</dbReference>
<feature type="domain" description="AB hydrolase-1" evidence="1">
    <location>
        <begin position="17"/>
        <end position="240"/>
    </location>
</feature>
<comment type="caution">
    <text evidence="2">The sequence shown here is derived from an EMBL/GenBank/DDBJ whole genome shotgun (WGS) entry which is preliminary data.</text>
</comment>
<evidence type="ECO:0000313" key="3">
    <source>
        <dbReference type="Proteomes" id="UP000596857"/>
    </source>
</evidence>
<gene>
    <name evidence="2" type="ORF">GC101_34210</name>
</gene>
<sequence>MVMHYQEYGDQSASYLMVFLHGGGVSGWMWDRQVEYFAHYHCMVPDLPGHGLSNDDVIFSIQSSAEQLIQIIGEKAGGKKVVLVGFSLGAQVAVQMVSLRPALIDFAIINSALVRPMSYAKRWIGPAVRLTFPLIKQRWFSRLQAKTLYLGNEYFERYYAESCRMQPDALIAVLEENMTFTIPTGFSEATGKILFTVGEKEKAVMKQSAKDLVAASSNCNGVIIPGIGHGVSLARPDFFNQMVDMWVHKGDVPKECKRV</sequence>
<dbReference type="InterPro" id="IPR000073">
    <property type="entry name" value="AB_hydrolase_1"/>
</dbReference>
<evidence type="ECO:0000313" key="2">
    <source>
        <dbReference type="EMBL" id="NOU83911.1"/>
    </source>
</evidence>
<dbReference type="Pfam" id="PF12697">
    <property type="entry name" value="Abhydrolase_6"/>
    <property type="match status" value="1"/>
</dbReference>
<dbReference type="GO" id="GO:0016787">
    <property type="term" value="F:hydrolase activity"/>
    <property type="evidence" value="ECO:0007669"/>
    <property type="project" value="UniProtKB-KW"/>
</dbReference>
<proteinExistence type="predicted"/>
<dbReference type="PANTHER" id="PTHR43798">
    <property type="entry name" value="MONOACYLGLYCEROL LIPASE"/>
    <property type="match status" value="1"/>
</dbReference>
<dbReference type="Gene3D" id="3.40.50.1820">
    <property type="entry name" value="alpha/beta hydrolase"/>
    <property type="match status" value="1"/>
</dbReference>
<organism evidence="2 3">
    <name type="scientific">Paenibacillus phytohabitans</name>
    <dbReference type="NCBI Taxonomy" id="2654978"/>
    <lineage>
        <taxon>Bacteria</taxon>
        <taxon>Bacillati</taxon>
        <taxon>Bacillota</taxon>
        <taxon>Bacilli</taxon>
        <taxon>Bacillales</taxon>
        <taxon>Paenibacillaceae</taxon>
        <taxon>Paenibacillus</taxon>
    </lineage>
</organism>
<keyword evidence="2" id="KW-0378">Hydrolase</keyword>
<accession>A0ABX1YVN4</accession>
<dbReference type="SUPFAM" id="SSF53474">
    <property type="entry name" value="alpha/beta-Hydrolases"/>
    <property type="match status" value="1"/>
</dbReference>
<dbReference type="InterPro" id="IPR029058">
    <property type="entry name" value="AB_hydrolase_fold"/>
</dbReference>
<protein>
    <submittedName>
        <fullName evidence="2">Alpha/beta fold hydrolase</fullName>
    </submittedName>
</protein>
<evidence type="ECO:0000259" key="1">
    <source>
        <dbReference type="Pfam" id="PF12697"/>
    </source>
</evidence>
<reference evidence="2 3" key="1">
    <citation type="submission" date="2019-10" db="EMBL/GenBank/DDBJ databases">
        <title>Description of Paenibacillus terricola sp. nov.</title>
        <authorList>
            <person name="Carlier A."/>
            <person name="Qi S."/>
        </authorList>
    </citation>
    <scope>NUCLEOTIDE SEQUENCE [LARGE SCALE GENOMIC DNA]</scope>
    <source>
        <strain evidence="2 3">LMG 31459</strain>
    </source>
</reference>
<dbReference type="RefSeq" id="WP_171720950.1">
    <property type="nucleotide sequence ID" value="NZ_WHOB01000097.1"/>
</dbReference>
<dbReference type="InterPro" id="IPR050266">
    <property type="entry name" value="AB_hydrolase_sf"/>
</dbReference>